<keyword evidence="4" id="KW-0720">Serine protease</keyword>
<dbReference type="PANTHER" id="PTHR42987">
    <property type="entry name" value="PEPTIDASE S49"/>
    <property type="match status" value="1"/>
</dbReference>
<evidence type="ECO:0000313" key="7">
    <source>
        <dbReference type="Proteomes" id="UP000266287"/>
    </source>
</evidence>
<dbReference type="GO" id="GO:0006508">
    <property type="term" value="P:proteolysis"/>
    <property type="evidence" value="ECO:0007669"/>
    <property type="project" value="UniProtKB-KW"/>
</dbReference>
<dbReference type="CDD" id="cd07023">
    <property type="entry name" value="S49_Sppa_N_C"/>
    <property type="match status" value="1"/>
</dbReference>
<dbReference type="GO" id="GO:0008236">
    <property type="term" value="F:serine-type peptidase activity"/>
    <property type="evidence" value="ECO:0007669"/>
    <property type="project" value="UniProtKB-KW"/>
</dbReference>
<dbReference type="InterPro" id="IPR004635">
    <property type="entry name" value="Pept_S49_SppA"/>
</dbReference>
<dbReference type="Proteomes" id="UP000266287">
    <property type="component" value="Unassembled WGS sequence"/>
</dbReference>
<evidence type="ECO:0000256" key="4">
    <source>
        <dbReference type="ARBA" id="ARBA00022825"/>
    </source>
</evidence>
<dbReference type="InterPro" id="IPR047272">
    <property type="entry name" value="S49_SppA_C"/>
</dbReference>
<dbReference type="Pfam" id="PF01343">
    <property type="entry name" value="Peptidase_S49"/>
    <property type="match status" value="1"/>
</dbReference>
<accession>A0A399FZX2</accession>
<comment type="similarity">
    <text evidence="1">Belongs to the peptidase S49 family.</text>
</comment>
<dbReference type="NCBIfam" id="TIGR00706">
    <property type="entry name" value="SppA_dom"/>
    <property type="match status" value="1"/>
</dbReference>
<proteinExistence type="inferred from homology"/>
<protein>
    <submittedName>
        <fullName evidence="6">Signal peptide peptidase SppA</fullName>
    </submittedName>
</protein>
<dbReference type="AlphaFoldDB" id="A0A399FZX2"/>
<dbReference type="PANTHER" id="PTHR42987:SF7">
    <property type="entry name" value="SIGNAL PEPTIDE PEPTIDASE SPPA-RELATED"/>
    <property type="match status" value="1"/>
</dbReference>
<dbReference type="Gene3D" id="3.90.226.10">
    <property type="entry name" value="2-enoyl-CoA Hydratase, Chain A, domain 1"/>
    <property type="match status" value="2"/>
</dbReference>
<organism evidence="6 7">
    <name type="scientific">candidate division NPL-UPA2 bacterium Unc8</name>
    <dbReference type="NCBI Taxonomy" id="1980939"/>
    <lineage>
        <taxon>Bacteria</taxon>
    </lineage>
</organism>
<dbReference type="SUPFAM" id="SSF52096">
    <property type="entry name" value="ClpP/crotonase"/>
    <property type="match status" value="1"/>
</dbReference>
<name>A0A399FZX2_UNCN2</name>
<dbReference type="EMBL" id="NDHY01000001">
    <property type="protein sequence ID" value="RII00999.1"/>
    <property type="molecule type" value="Genomic_DNA"/>
</dbReference>
<evidence type="ECO:0000259" key="5">
    <source>
        <dbReference type="Pfam" id="PF01343"/>
    </source>
</evidence>
<dbReference type="InterPro" id="IPR029045">
    <property type="entry name" value="ClpP/crotonase-like_dom_sf"/>
</dbReference>
<sequence>MRSRLISIVLLVFLALSLIAGISLIFRAQEEEISWRPAVIAREGIGVVRIHGPIFIDASEGMFKTVRGAGYYVNRIGELLRDRRVKAIVIRVDSPGGSIGAVQELYAAILEAREKKPIIISMGDIATSGGLYISAAACYIMANPGTITGSIGVAVGNINFHRLMQEHGIGMEVIKSGEHKDILSAWREMSEEERELLQALVDELHLQFVNAVAAGRDIDIDRVKEIADGRIFTGTEAMRLGFVDRLGGFNEAIDVAMEKAGLKGEPVIIEKERPFWERMFPGASGGGGVSRLLRQIEDSHLPVKFIYHFPLGI</sequence>
<feature type="domain" description="Peptidase S49" evidence="5">
    <location>
        <begin position="113"/>
        <end position="263"/>
    </location>
</feature>
<evidence type="ECO:0000256" key="2">
    <source>
        <dbReference type="ARBA" id="ARBA00022670"/>
    </source>
</evidence>
<reference evidence="6 7" key="1">
    <citation type="submission" date="2018-08" db="EMBL/GenBank/DDBJ databases">
        <title>Draft genome of candidate division NPL-UPA2 bacterium Unc8 that adapted to ultra-basic serpentinizing groundwater.</title>
        <authorList>
            <person name="Ishii S."/>
            <person name="Suzuki S."/>
            <person name="Nealson K.H."/>
        </authorList>
    </citation>
    <scope>NUCLEOTIDE SEQUENCE [LARGE SCALE GENOMIC DNA]</scope>
    <source>
        <strain evidence="6">Unc8</strain>
    </source>
</reference>
<gene>
    <name evidence="6" type="primary">sppA</name>
    <name evidence="6" type="ORF">B9J77_00205</name>
</gene>
<keyword evidence="2" id="KW-0645">Protease</keyword>
<evidence type="ECO:0000313" key="6">
    <source>
        <dbReference type="EMBL" id="RII00999.1"/>
    </source>
</evidence>
<evidence type="ECO:0000256" key="1">
    <source>
        <dbReference type="ARBA" id="ARBA00008683"/>
    </source>
</evidence>
<comment type="caution">
    <text evidence="6">The sequence shown here is derived from an EMBL/GenBank/DDBJ whole genome shotgun (WGS) entry which is preliminary data.</text>
</comment>
<keyword evidence="3" id="KW-0378">Hydrolase</keyword>
<evidence type="ECO:0000256" key="3">
    <source>
        <dbReference type="ARBA" id="ARBA00022801"/>
    </source>
</evidence>
<dbReference type="InterPro" id="IPR002142">
    <property type="entry name" value="Peptidase_S49"/>
</dbReference>